<feature type="non-terminal residue" evidence="1">
    <location>
        <position position="50"/>
    </location>
</feature>
<dbReference type="EMBL" id="JAMKFB020000008">
    <property type="protein sequence ID" value="KAL0187051.1"/>
    <property type="molecule type" value="Genomic_DNA"/>
</dbReference>
<comment type="caution">
    <text evidence="1">The sequence shown here is derived from an EMBL/GenBank/DDBJ whole genome shotgun (WGS) entry which is preliminary data.</text>
</comment>
<keyword evidence="2" id="KW-1185">Reference proteome</keyword>
<gene>
    <name evidence="1" type="ORF">M9458_018721</name>
</gene>
<proteinExistence type="predicted"/>
<reference evidence="1 2" key="1">
    <citation type="submission" date="2024-05" db="EMBL/GenBank/DDBJ databases">
        <title>Genome sequencing and assembly of Indian major carp, Cirrhinus mrigala (Hamilton, 1822).</title>
        <authorList>
            <person name="Mohindra V."/>
            <person name="Chowdhury L.M."/>
            <person name="Lal K."/>
            <person name="Jena J.K."/>
        </authorList>
    </citation>
    <scope>NUCLEOTIDE SEQUENCE [LARGE SCALE GENOMIC DNA]</scope>
    <source>
        <strain evidence="1">CM1030</strain>
        <tissue evidence="1">Blood</tissue>
    </source>
</reference>
<protein>
    <submittedName>
        <fullName evidence="1">Uncharacterized protein</fullName>
    </submittedName>
</protein>
<name>A0ABD0QPF5_CIRMR</name>
<dbReference type="AlphaFoldDB" id="A0ABD0QPF5"/>
<accession>A0ABD0QPF5</accession>
<feature type="non-terminal residue" evidence="1">
    <location>
        <position position="1"/>
    </location>
</feature>
<evidence type="ECO:0000313" key="2">
    <source>
        <dbReference type="Proteomes" id="UP001529510"/>
    </source>
</evidence>
<sequence length="50" mass="5654">VKELTVDPNAVTEGVRSNVNAINQLDIMDEEWELGNSPQRDDLKLLCEQN</sequence>
<dbReference type="Proteomes" id="UP001529510">
    <property type="component" value="Unassembled WGS sequence"/>
</dbReference>
<evidence type="ECO:0000313" key="1">
    <source>
        <dbReference type="EMBL" id="KAL0187051.1"/>
    </source>
</evidence>
<organism evidence="1 2">
    <name type="scientific">Cirrhinus mrigala</name>
    <name type="common">Mrigala</name>
    <dbReference type="NCBI Taxonomy" id="683832"/>
    <lineage>
        <taxon>Eukaryota</taxon>
        <taxon>Metazoa</taxon>
        <taxon>Chordata</taxon>
        <taxon>Craniata</taxon>
        <taxon>Vertebrata</taxon>
        <taxon>Euteleostomi</taxon>
        <taxon>Actinopterygii</taxon>
        <taxon>Neopterygii</taxon>
        <taxon>Teleostei</taxon>
        <taxon>Ostariophysi</taxon>
        <taxon>Cypriniformes</taxon>
        <taxon>Cyprinidae</taxon>
        <taxon>Labeoninae</taxon>
        <taxon>Labeonini</taxon>
        <taxon>Cirrhinus</taxon>
    </lineage>
</organism>